<keyword evidence="3 6" id="KW-0731">Sigma factor</keyword>
<dbReference type="GO" id="GO:0016987">
    <property type="term" value="F:sigma factor activity"/>
    <property type="evidence" value="ECO:0007669"/>
    <property type="project" value="UniProtKB-KW"/>
</dbReference>
<keyword evidence="2 6" id="KW-0805">Transcription regulation</keyword>
<accession>A0A163TD58</accession>
<keyword evidence="5 6" id="KW-0804">Transcription</keyword>
<comment type="caution">
    <text evidence="9">The sequence shown here is derived from an EMBL/GenBank/DDBJ whole genome shotgun (WGS) entry which is preliminary data.</text>
</comment>
<dbReference type="Proteomes" id="UP000076563">
    <property type="component" value="Unassembled WGS sequence"/>
</dbReference>
<dbReference type="InterPro" id="IPR013325">
    <property type="entry name" value="RNA_pol_sigma_r2"/>
</dbReference>
<comment type="similarity">
    <text evidence="1 6">Belongs to the sigma-70 factor family. ECF subfamily.</text>
</comment>
<dbReference type="EMBL" id="LQRA01000110">
    <property type="protein sequence ID" value="KZE71605.1"/>
    <property type="molecule type" value="Genomic_DNA"/>
</dbReference>
<evidence type="ECO:0000313" key="10">
    <source>
        <dbReference type="Proteomes" id="UP000076563"/>
    </source>
</evidence>
<sequence>MEDYLMLLLVADFYSLHPSIQKKVSFELYKHVYPSVVYILHDDAEVEDIVQEVFIKVINSPPIVENENQLRAWLKVVARNTALNFVKKNKIYRNYIDLDTVFINTEDVNSEQGSLERNVEAKVLEEDIIIYLKKIKPDYQQLIELKWKRQLSYKEIADEINTSENIVRQKLHRAREALRKLLHKKWGAGE</sequence>
<dbReference type="InterPro" id="IPR007627">
    <property type="entry name" value="RNA_pol_sigma70_r2"/>
</dbReference>
<dbReference type="InterPro" id="IPR039425">
    <property type="entry name" value="RNA_pol_sigma-70-like"/>
</dbReference>
<evidence type="ECO:0000259" key="7">
    <source>
        <dbReference type="Pfam" id="PF04542"/>
    </source>
</evidence>
<evidence type="ECO:0000256" key="2">
    <source>
        <dbReference type="ARBA" id="ARBA00023015"/>
    </source>
</evidence>
<dbReference type="SUPFAM" id="SSF88946">
    <property type="entry name" value="Sigma2 domain of RNA polymerase sigma factors"/>
    <property type="match status" value="1"/>
</dbReference>
<reference evidence="10" key="1">
    <citation type="submission" date="2016-01" db="EMBL/GenBank/DDBJ databases">
        <title>Draft genome of Chromobacterium sp. F49.</title>
        <authorList>
            <person name="Hong K.W."/>
        </authorList>
    </citation>
    <scope>NUCLEOTIDE SEQUENCE [LARGE SCALE GENOMIC DNA]</scope>
    <source>
        <strain evidence="10">M63</strain>
    </source>
</reference>
<dbReference type="CDD" id="cd06171">
    <property type="entry name" value="Sigma70_r4"/>
    <property type="match status" value="1"/>
</dbReference>
<dbReference type="Pfam" id="PF04545">
    <property type="entry name" value="Sigma70_r4"/>
    <property type="match status" value="1"/>
</dbReference>
<dbReference type="Pfam" id="PF04542">
    <property type="entry name" value="Sigma70_r2"/>
    <property type="match status" value="1"/>
</dbReference>
<organism evidence="9 10">
    <name type="scientific">Paenibacillus elgii</name>
    <dbReference type="NCBI Taxonomy" id="189691"/>
    <lineage>
        <taxon>Bacteria</taxon>
        <taxon>Bacillati</taxon>
        <taxon>Bacillota</taxon>
        <taxon>Bacilli</taxon>
        <taxon>Bacillales</taxon>
        <taxon>Paenibacillaceae</taxon>
        <taxon>Paenibacillus</taxon>
    </lineage>
</organism>
<dbReference type="PANTHER" id="PTHR43133">
    <property type="entry name" value="RNA POLYMERASE ECF-TYPE SIGMA FACTO"/>
    <property type="match status" value="1"/>
</dbReference>
<evidence type="ECO:0000313" key="9">
    <source>
        <dbReference type="EMBL" id="KZE71605.1"/>
    </source>
</evidence>
<evidence type="ECO:0000259" key="8">
    <source>
        <dbReference type="Pfam" id="PF04545"/>
    </source>
</evidence>
<dbReference type="GO" id="GO:0006352">
    <property type="term" value="P:DNA-templated transcription initiation"/>
    <property type="evidence" value="ECO:0007669"/>
    <property type="project" value="InterPro"/>
</dbReference>
<name>A0A163TD58_9BACL</name>
<evidence type="ECO:0000256" key="5">
    <source>
        <dbReference type="ARBA" id="ARBA00023163"/>
    </source>
</evidence>
<dbReference type="InterPro" id="IPR000838">
    <property type="entry name" value="RNA_pol_sigma70_ECF_CS"/>
</dbReference>
<proteinExistence type="inferred from homology"/>
<feature type="domain" description="RNA polymerase sigma-70 region 2" evidence="7">
    <location>
        <begin position="32"/>
        <end position="90"/>
    </location>
</feature>
<dbReference type="Gene3D" id="1.10.10.10">
    <property type="entry name" value="Winged helix-like DNA-binding domain superfamily/Winged helix DNA-binding domain"/>
    <property type="match status" value="1"/>
</dbReference>
<dbReference type="InterPro" id="IPR007630">
    <property type="entry name" value="RNA_pol_sigma70_r4"/>
</dbReference>
<evidence type="ECO:0000256" key="3">
    <source>
        <dbReference type="ARBA" id="ARBA00023082"/>
    </source>
</evidence>
<dbReference type="NCBIfam" id="TIGR02937">
    <property type="entry name" value="sigma70-ECF"/>
    <property type="match status" value="1"/>
</dbReference>
<evidence type="ECO:0000256" key="1">
    <source>
        <dbReference type="ARBA" id="ARBA00010641"/>
    </source>
</evidence>
<dbReference type="RefSeq" id="WP_063187991.1">
    <property type="nucleotide sequence ID" value="NZ_CP121215.1"/>
</dbReference>
<protein>
    <recommendedName>
        <fullName evidence="6">RNA polymerase sigma factor</fullName>
    </recommendedName>
</protein>
<dbReference type="SUPFAM" id="SSF88659">
    <property type="entry name" value="Sigma3 and sigma4 domains of RNA polymerase sigma factors"/>
    <property type="match status" value="1"/>
</dbReference>
<evidence type="ECO:0000256" key="4">
    <source>
        <dbReference type="ARBA" id="ARBA00023125"/>
    </source>
</evidence>
<feature type="domain" description="RNA polymerase sigma-70 region 4" evidence="8">
    <location>
        <begin position="132"/>
        <end position="180"/>
    </location>
</feature>
<dbReference type="InterPro" id="IPR036388">
    <property type="entry name" value="WH-like_DNA-bd_sf"/>
</dbReference>
<dbReference type="InterPro" id="IPR014284">
    <property type="entry name" value="RNA_pol_sigma-70_dom"/>
</dbReference>
<evidence type="ECO:0000256" key="6">
    <source>
        <dbReference type="RuleBase" id="RU000716"/>
    </source>
</evidence>
<dbReference type="AlphaFoldDB" id="A0A163TD58"/>
<keyword evidence="4 6" id="KW-0238">DNA-binding</keyword>
<gene>
    <name evidence="9" type="ORF">AV654_05205</name>
</gene>
<dbReference type="PROSITE" id="PS01063">
    <property type="entry name" value="SIGMA70_ECF"/>
    <property type="match status" value="1"/>
</dbReference>
<dbReference type="OrthoDB" id="2657224at2"/>
<dbReference type="Gene3D" id="1.10.1740.10">
    <property type="match status" value="1"/>
</dbReference>
<dbReference type="PANTHER" id="PTHR43133:SF46">
    <property type="entry name" value="RNA POLYMERASE SIGMA-70 FACTOR ECF SUBFAMILY"/>
    <property type="match status" value="1"/>
</dbReference>
<dbReference type="InterPro" id="IPR013324">
    <property type="entry name" value="RNA_pol_sigma_r3/r4-like"/>
</dbReference>
<keyword evidence="10" id="KW-1185">Reference proteome</keyword>
<dbReference type="GO" id="GO:0003677">
    <property type="term" value="F:DNA binding"/>
    <property type="evidence" value="ECO:0007669"/>
    <property type="project" value="UniProtKB-KW"/>
</dbReference>